<dbReference type="OrthoDB" id="9809995at2"/>
<proteinExistence type="predicted"/>
<evidence type="ECO:0000259" key="1">
    <source>
        <dbReference type="Pfam" id="PF00814"/>
    </source>
</evidence>
<evidence type="ECO:0000313" key="2">
    <source>
        <dbReference type="EMBL" id="MBB3937471.1"/>
    </source>
</evidence>
<dbReference type="InterPro" id="IPR043129">
    <property type="entry name" value="ATPase_NBD"/>
</dbReference>
<feature type="domain" description="Gcp-like" evidence="1">
    <location>
        <begin position="37"/>
        <end position="153"/>
    </location>
</feature>
<name>A0A7W6FVT5_9HYPH</name>
<gene>
    <name evidence="2" type="ORF">GGR05_003637</name>
</gene>
<reference evidence="2 3" key="1">
    <citation type="submission" date="2020-08" db="EMBL/GenBank/DDBJ databases">
        <title>Genomic Encyclopedia of Type Strains, Phase IV (KMG-IV): sequencing the most valuable type-strain genomes for metagenomic binning, comparative biology and taxonomic classification.</title>
        <authorList>
            <person name="Goeker M."/>
        </authorList>
    </citation>
    <scope>NUCLEOTIDE SEQUENCE [LARGE SCALE GENOMIC DNA]</scope>
    <source>
        <strain evidence="2 3">DSM 25024</strain>
    </source>
</reference>
<dbReference type="InterPro" id="IPR022496">
    <property type="entry name" value="T6A_TsaB"/>
</dbReference>
<evidence type="ECO:0000313" key="3">
    <source>
        <dbReference type="Proteomes" id="UP000531216"/>
    </source>
</evidence>
<dbReference type="Proteomes" id="UP000531216">
    <property type="component" value="Unassembled WGS sequence"/>
</dbReference>
<dbReference type="NCBIfam" id="TIGR03725">
    <property type="entry name" value="T6A_YeaZ"/>
    <property type="match status" value="1"/>
</dbReference>
<dbReference type="InterPro" id="IPR000905">
    <property type="entry name" value="Gcp-like_dom"/>
</dbReference>
<dbReference type="RefSeq" id="WP_090963830.1">
    <property type="nucleotide sequence ID" value="NZ_FOOA01000010.1"/>
</dbReference>
<sequence>MSGGLLLAIDTAGERCSAAVLRLDDGRVLSALDPVIGRGHAEVLMDTVAKALELAGAAWGDIAKLGVGIGPGSFTGIRVAVAAARGFELSLGIPSVGVTTLEAQAEPFWGEAPVLAVHDAKRGEVYAALFDRGGAVLAEPQALAPDALAGLAVLAPGDLRLVGSGAALVAERLGLDAARIASQEGSAPIRALARLAAPRPVAAPPLPLYLRGADAKAQTPAGLRAAASTGAVNP</sequence>
<dbReference type="PANTHER" id="PTHR11735">
    <property type="entry name" value="TRNA N6-ADENOSINE THREONYLCARBAMOYLTRANSFERASE"/>
    <property type="match status" value="1"/>
</dbReference>
<dbReference type="GO" id="GO:0005829">
    <property type="term" value="C:cytosol"/>
    <property type="evidence" value="ECO:0007669"/>
    <property type="project" value="TreeGrafter"/>
</dbReference>
<dbReference type="Pfam" id="PF00814">
    <property type="entry name" value="TsaD"/>
    <property type="match status" value="1"/>
</dbReference>
<dbReference type="EMBL" id="JACIDO010000009">
    <property type="protein sequence ID" value="MBB3937471.1"/>
    <property type="molecule type" value="Genomic_DNA"/>
</dbReference>
<dbReference type="CDD" id="cd24032">
    <property type="entry name" value="ASKHA_NBD_TsaB"/>
    <property type="match status" value="1"/>
</dbReference>
<dbReference type="AlphaFoldDB" id="A0A7W6FVT5"/>
<accession>A0A7W6FVT5</accession>
<keyword evidence="3" id="KW-1185">Reference proteome</keyword>
<protein>
    <submittedName>
        <fullName evidence="2">tRNA threonylcarbamoyladenosine biosynthesis protein TsaB</fullName>
    </submittedName>
</protein>
<dbReference type="SUPFAM" id="SSF53067">
    <property type="entry name" value="Actin-like ATPase domain"/>
    <property type="match status" value="2"/>
</dbReference>
<comment type="caution">
    <text evidence="2">The sequence shown here is derived from an EMBL/GenBank/DDBJ whole genome shotgun (WGS) entry which is preliminary data.</text>
</comment>
<organism evidence="2 3">
    <name type="scientific">Aureimonas phyllosphaerae</name>
    <dbReference type="NCBI Taxonomy" id="1166078"/>
    <lineage>
        <taxon>Bacteria</taxon>
        <taxon>Pseudomonadati</taxon>
        <taxon>Pseudomonadota</taxon>
        <taxon>Alphaproteobacteria</taxon>
        <taxon>Hyphomicrobiales</taxon>
        <taxon>Aurantimonadaceae</taxon>
        <taxon>Aureimonas</taxon>
    </lineage>
</organism>
<dbReference type="PANTHER" id="PTHR11735:SF11">
    <property type="entry name" value="TRNA THREONYLCARBAMOYLADENOSINE BIOSYNTHESIS PROTEIN TSAB"/>
    <property type="match status" value="1"/>
</dbReference>
<dbReference type="Gene3D" id="3.30.420.40">
    <property type="match status" value="2"/>
</dbReference>
<dbReference type="GO" id="GO:0002949">
    <property type="term" value="P:tRNA threonylcarbamoyladenosine modification"/>
    <property type="evidence" value="ECO:0007669"/>
    <property type="project" value="InterPro"/>
</dbReference>